<evidence type="ECO:0000256" key="1">
    <source>
        <dbReference type="ARBA" id="ARBA00004651"/>
    </source>
</evidence>
<keyword evidence="3" id="KW-1003">Cell membrane</keyword>
<dbReference type="SUPFAM" id="SSF48317">
    <property type="entry name" value="Acid phosphatase/Vanadium-dependent haloperoxidase"/>
    <property type="match status" value="1"/>
</dbReference>
<feature type="transmembrane region" description="Helical" evidence="7">
    <location>
        <begin position="348"/>
        <end position="369"/>
    </location>
</feature>
<evidence type="ECO:0000313" key="9">
    <source>
        <dbReference type="EMBL" id="QQP84377.1"/>
    </source>
</evidence>
<dbReference type="PANTHER" id="PTHR30353">
    <property type="entry name" value="INNER MEMBRANE PROTEIN DEDA-RELATED"/>
    <property type="match status" value="1"/>
</dbReference>
<dbReference type="Pfam" id="PF01569">
    <property type="entry name" value="PAP2"/>
    <property type="match status" value="1"/>
</dbReference>
<evidence type="ECO:0000259" key="8">
    <source>
        <dbReference type="SMART" id="SM00014"/>
    </source>
</evidence>
<comment type="subcellular location">
    <subcellularLocation>
        <location evidence="1">Cell membrane</location>
        <topology evidence="1">Multi-pass membrane protein</topology>
    </subcellularLocation>
</comment>
<evidence type="ECO:0000256" key="2">
    <source>
        <dbReference type="ARBA" id="ARBA00010792"/>
    </source>
</evidence>
<evidence type="ECO:0000313" key="10">
    <source>
        <dbReference type="Proteomes" id="UP000595278"/>
    </source>
</evidence>
<feature type="transmembrane region" description="Helical" evidence="7">
    <location>
        <begin position="174"/>
        <end position="196"/>
    </location>
</feature>
<feature type="transmembrane region" description="Helical" evidence="7">
    <location>
        <begin position="141"/>
        <end position="162"/>
    </location>
</feature>
<feature type="transmembrane region" description="Helical" evidence="7">
    <location>
        <begin position="15"/>
        <end position="44"/>
    </location>
</feature>
<evidence type="ECO:0000256" key="4">
    <source>
        <dbReference type="ARBA" id="ARBA00022692"/>
    </source>
</evidence>
<keyword evidence="6 7" id="KW-0472">Membrane</keyword>
<accession>A0A974NDF9</accession>
<evidence type="ECO:0000256" key="7">
    <source>
        <dbReference type="SAM" id="Phobius"/>
    </source>
</evidence>
<dbReference type="KEGG" id="eaz:JHT90_08020"/>
<sequence>MLDWLDTFLTNHQQLIGLAIFLIAFIECMALLGLAIPGATMLMIASAIAGGFDYPLWKAILLAIVGGWLGDMLSYGIGYKLKDRVYHAAVIKNHPKWVNMADNYFQRFGGMGLLIGRFISPLRPIMPMMAGIFQLSFTKCLFVTFISSIAWSITFVVPGWVTGAAFTLPVGKQFWLELGCVIVVLGSLLGVGIYGCIKQKRWIAGYMSFISFLLLLALYLFLPYLQSLDQGLLLIAKEVRSSEFDGVIQFITELGGYKVQFVISAVLCCLLLIMRQIKPLMFFACTMFGTATIGWIIKETVDRVRPQAMTDIMQTFSFPSGHTSASFAFFLSLGVLAGLGRSSKTRMLWLFIASLPAILIGLSRVYLGVHWVTDIVAGGLLATGICMFVLAWVESREKMQPLPYNCWKILLPIGLLVIIMATTITFFKH</sequence>
<gene>
    <name evidence="9" type="ORF">JHT90_08020</name>
</gene>
<keyword evidence="5 7" id="KW-1133">Transmembrane helix</keyword>
<feature type="transmembrane region" description="Helical" evidence="7">
    <location>
        <begin position="317"/>
        <end position="336"/>
    </location>
</feature>
<evidence type="ECO:0000256" key="5">
    <source>
        <dbReference type="ARBA" id="ARBA00022989"/>
    </source>
</evidence>
<feature type="transmembrane region" description="Helical" evidence="7">
    <location>
        <begin position="405"/>
        <end position="427"/>
    </location>
</feature>
<keyword evidence="10" id="KW-1185">Reference proteome</keyword>
<feature type="transmembrane region" description="Helical" evidence="7">
    <location>
        <begin position="254"/>
        <end position="273"/>
    </location>
</feature>
<name>A0A974NDF9_9GAMM</name>
<feature type="transmembrane region" description="Helical" evidence="7">
    <location>
        <begin position="280"/>
        <end position="297"/>
    </location>
</feature>
<dbReference type="PANTHER" id="PTHR30353:SF15">
    <property type="entry name" value="INNER MEMBRANE PROTEIN YABI"/>
    <property type="match status" value="1"/>
</dbReference>
<feature type="transmembrane region" description="Helical" evidence="7">
    <location>
        <begin position="203"/>
        <end position="222"/>
    </location>
</feature>
<dbReference type="CDD" id="cd03392">
    <property type="entry name" value="PAP2_like_2"/>
    <property type="match status" value="1"/>
</dbReference>
<protein>
    <submittedName>
        <fullName evidence="9">Bifunctional DedA family/phosphatase PAP2 family protein</fullName>
    </submittedName>
</protein>
<dbReference type="RefSeq" id="WP_201090275.1">
    <property type="nucleotide sequence ID" value="NZ_CP067393.1"/>
</dbReference>
<dbReference type="InterPro" id="IPR032816">
    <property type="entry name" value="VTT_dom"/>
</dbReference>
<dbReference type="EMBL" id="CP067393">
    <property type="protein sequence ID" value="QQP84377.1"/>
    <property type="molecule type" value="Genomic_DNA"/>
</dbReference>
<proteinExistence type="inferred from homology"/>
<dbReference type="GO" id="GO:0005886">
    <property type="term" value="C:plasma membrane"/>
    <property type="evidence" value="ECO:0007669"/>
    <property type="project" value="UniProtKB-SubCell"/>
</dbReference>
<dbReference type="Gene3D" id="1.20.144.10">
    <property type="entry name" value="Phosphatidic acid phosphatase type 2/haloperoxidase"/>
    <property type="match status" value="2"/>
</dbReference>
<keyword evidence="4 7" id="KW-0812">Transmembrane</keyword>
<feature type="transmembrane region" description="Helical" evidence="7">
    <location>
        <begin position="104"/>
        <end position="120"/>
    </location>
</feature>
<dbReference type="Proteomes" id="UP000595278">
    <property type="component" value="Chromosome"/>
</dbReference>
<feature type="transmembrane region" description="Helical" evidence="7">
    <location>
        <begin position="375"/>
        <end position="393"/>
    </location>
</feature>
<dbReference type="InterPro" id="IPR036938">
    <property type="entry name" value="PAP2/HPO_sf"/>
</dbReference>
<dbReference type="AlphaFoldDB" id="A0A974NDF9"/>
<reference evidence="9 10" key="1">
    <citation type="submission" date="2021-01" db="EMBL/GenBank/DDBJ databases">
        <title>Entomomonas sp. F2A isolated from a house cricket (Acheta domesticus).</title>
        <authorList>
            <person name="Spergser J."/>
            <person name="Busse H.-J."/>
        </authorList>
    </citation>
    <scope>NUCLEOTIDE SEQUENCE [LARGE SCALE GENOMIC DNA]</scope>
    <source>
        <strain evidence="9 10">F2A</strain>
    </source>
</reference>
<feature type="domain" description="Phosphatidic acid phosphatase type 2/haloperoxidase" evidence="8">
    <location>
        <begin position="280"/>
        <end position="390"/>
    </location>
</feature>
<comment type="similarity">
    <text evidence="2">Belongs to the DedA family.</text>
</comment>
<dbReference type="SMART" id="SM00014">
    <property type="entry name" value="acidPPc"/>
    <property type="match status" value="1"/>
</dbReference>
<dbReference type="InterPro" id="IPR000326">
    <property type="entry name" value="PAP2/HPO"/>
</dbReference>
<organism evidence="9 10">
    <name type="scientific">Entomomonas asaccharolytica</name>
    <dbReference type="NCBI Taxonomy" id="2785331"/>
    <lineage>
        <taxon>Bacteria</taxon>
        <taxon>Pseudomonadati</taxon>
        <taxon>Pseudomonadota</taxon>
        <taxon>Gammaproteobacteria</taxon>
        <taxon>Pseudomonadales</taxon>
        <taxon>Pseudomonadaceae</taxon>
        <taxon>Entomomonas</taxon>
    </lineage>
</organism>
<dbReference type="InterPro" id="IPR032818">
    <property type="entry name" value="DedA-like"/>
</dbReference>
<evidence type="ECO:0000256" key="3">
    <source>
        <dbReference type="ARBA" id="ARBA00022475"/>
    </source>
</evidence>
<dbReference type="Pfam" id="PF09335">
    <property type="entry name" value="VTT_dom"/>
    <property type="match status" value="1"/>
</dbReference>
<evidence type="ECO:0000256" key="6">
    <source>
        <dbReference type="ARBA" id="ARBA00023136"/>
    </source>
</evidence>